<dbReference type="InterPro" id="IPR007525">
    <property type="entry name" value="FrhB_FdhB_C"/>
</dbReference>
<evidence type="ECO:0000256" key="1">
    <source>
        <dbReference type="ARBA" id="ARBA00022723"/>
    </source>
</evidence>
<organism evidence="6 7">
    <name type="scientific">Bacteroides xylanisolvens</name>
    <dbReference type="NCBI Taxonomy" id="371601"/>
    <lineage>
        <taxon>Bacteria</taxon>
        <taxon>Pseudomonadati</taxon>
        <taxon>Bacteroidota</taxon>
        <taxon>Bacteroidia</taxon>
        <taxon>Bacteroidales</taxon>
        <taxon>Bacteroidaceae</taxon>
        <taxon>Bacteroides</taxon>
    </lineage>
</organism>
<sequence length="403" mass="45788">MSFVPRLATDKQCTGCFACIDVCNKNAINIVEHYDGHRYVEIDKSKCVGCGMCEQICPIVSNFEYQKSEYSDFYAAWAKNRTHRKTSASGGAFYAMAFSVIEQGGIVFGAKIESPCYVHHQAIDTKEELTCLQGSKYTHSNASGNYKLALKYLKEGRMVLFSGTGCQIAGLLSFLKDRTYKGSLVTVDLICGGIPSKILIDKFISQAPYKVKRVLSFRTKETGWKPRGFRYNLKVEDENGKIYDYANKNNLITTGFSLELTNRYSCYDCPFVGKNRKSDFTIGDYWGCIKYDEEHFDGISLIIAHTDKARQFLSSLKDSLFYDKADMNLAISHNHRLVTGHSIQQYFFERKLLAFFSSHLSDSVFSKVYAYTFSNKSPWILLKVIRKVYGIVVVIIDRIGHKQ</sequence>
<evidence type="ECO:0000313" key="8">
    <source>
        <dbReference type="Proteomes" id="UP000471447"/>
    </source>
</evidence>
<evidence type="ECO:0000256" key="2">
    <source>
        <dbReference type="ARBA" id="ARBA00023004"/>
    </source>
</evidence>
<dbReference type="PROSITE" id="PS00198">
    <property type="entry name" value="4FE4S_FER_1"/>
    <property type="match status" value="1"/>
</dbReference>
<dbReference type="EMBL" id="QSQU01000012">
    <property type="protein sequence ID" value="RGK63117.1"/>
    <property type="molecule type" value="Genomic_DNA"/>
</dbReference>
<dbReference type="InterPro" id="IPR017896">
    <property type="entry name" value="4Fe4S_Fe-S-bd"/>
</dbReference>
<proteinExistence type="predicted"/>
<evidence type="ECO:0000313" key="6">
    <source>
        <dbReference type="EMBL" id="RGK63117.1"/>
    </source>
</evidence>
<dbReference type="Proteomes" id="UP000471447">
    <property type="component" value="Unassembled WGS sequence"/>
</dbReference>
<evidence type="ECO:0000256" key="3">
    <source>
        <dbReference type="ARBA" id="ARBA00023014"/>
    </source>
</evidence>
<keyword evidence="1" id="KW-0479">Metal-binding</keyword>
<keyword evidence="3" id="KW-0411">Iron-sulfur</keyword>
<dbReference type="EMBL" id="WDCG01000010">
    <property type="protein sequence ID" value="KAB6423438.1"/>
    <property type="molecule type" value="Genomic_DNA"/>
</dbReference>
<dbReference type="InterPro" id="IPR052977">
    <property type="entry name" value="Polyferredoxin-like_ET"/>
</dbReference>
<dbReference type="SUPFAM" id="SSF54862">
    <property type="entry name" value="4Fe-4S ferredoxins"/>
    <property type="match status" value="1"/>
</dbReference>
<name>A0A3E4NH36_9BACE</name>
<dbReference type="Pfam" id="PF04432">
    <property type="entry name" value="FrhB_FdhB_C"/>
    <property type="match status" value="1"/>
</dbReference>
<feature type="domain" description="4Fe-4S ferredoxin-type" evidence="4">
    <location>
        <begin position="3"/>
        <end position="33"/>
    </location>
</feature>
<gene>
    <name evidence="6" type="ORF">DXD03_10100</name>
    <name evidence="5" type="ORF">GAZ26_11510</name>
</gene>
<comment type="caution">
    <text evidence="6">The sequence shown here is derived from an EMBL/GenBank/DDBJ whole genome shotgun (WGS) entry which is preliminary data.</text>
</comment>
<evidence type="ECO:0000259" key="4">
    <source>
        <dbReference type="PROSITE" id="PS51379"/>
    </source>
</evidence>
<dbReference type="RefSeq" id="WP_117683857.1">
    <property type="nucleotide sequence ID" value="NZ_DAWCUS010000003.1"/>
</dbReference>
<reference evidence="6 7" key="1">
    <citation type="submission" date="2018-08" db="EMBL/GenBank/DDBJ databases">
        <title>A genome reference for cultivated species of the human gut microbiota.</title>
        <authorList>
            <person name="Zou Y."/>
            <person name="Xue W."/>
            <person name="Luo G."/>
        </authorList>
    </citation>
    <scope>NUCLEOTIDE SEQUENCE [LARGE SCALE GENOMIC DNA]</scope>
    <source>
        <strain evidence="6 7">TF10-34</strain>
    </source>
</reference>
<dbReference type="GO" id="GO:0046872">
    <property type="term" value="F:metal ion binding"/>
    <property type="evidence" value="ECO:0007669"/>
    <property type="project" value="UniProtKB-KW"/>
</dbReference>
<dbReference type="GO" id="GO:0051536">
    <property type="term" value="F:iron-sulfur cluster binding"/>
    <property type="evidence" value="ECO:0007669"/>
    <property type="project" value="UniProtKB-KW"/>
</dbReference>
<dbReference type="Gene3D" id="3.30.70.3270">
    <property type="match status" value="1"/>
</dbReference>
<evidence type="ECO:0000313" key="7">
    <source>
        <dbReference type="Proteomes" id="UP000261210"/>
    </source>
</evidence>
<dbReference type="AlphaFoldDB" id="A0A3E4NH36"/>
<dbReference type="Proteomes" id="UP000261210">
    <property type="component" value="Unassembled WGS sequence"/>
</dbReference>
<reference evidence="5 8" key="2">
    <citation type="journal article" date="2019" name="Nat. Med.">
        <title>A library of human gut bacterial isolates paired with longitudinal multiomics data enables mechanistic microbiome research.</title>
        <authorList>
            <person name="Poyet M."/>
            <person name="Groussin M."/>
            <person name="Gibbons S.M."/>
            <person name="Avila-Pacheco J."/>
            <person name="Jiang X."/>
            <person name="Kearney S.M."/>
            <person name="Perrotta A.R."/>
            <person name="Berdy B."/>
            <person name="Zhao S."/>
            <person name="Lieberman T.D."/>
            <person name="Swanson P.K."/>
            <person name="Smith M."/>
            <person name="Roesemann S."/>
            <person name="Alexander J.E."/>
            <person name="Rich S.A."/>
            <person name="Livny J."/>
            <person name="Vlamakis H."/>
            <person name="Clish C."/>
            <person name="Bullock K."/>
            <person name="Deik A."/>
            <person name="Scott J."/>
            <person name="Pierce K.A."/>
            <person name="Xavier R.J."/>
            <person name="Alm E.J."/>
        </authorList>
    </citation>
    <scope>NUCLEOTIDE SEQUENCE [LARGE SCALE GENOMIC DNA]</scope>
    <source>
        <strain evidence="5 8">BIOML-A7</strain>
    </source>
</reference>
<feature type="domain" description="4Fe-4S ferredoxin-type" evidence="4">
    <location>
        <begin position="38"/>
        <end position="68"/>
    </location>
</feature>
<dbReference type="PANTHER" id="PTHR43193">
    <property type="match status" value="1"/>
</dbReference>
<dbReference type="PROSITE" id="PS51379">
    <property type="entry name" value="4FE4S_FER_2"/>
    <property type="match status" value="2"/>
</dbReference>
<dbReference type="Pfam" id="PF12838">
    <property type="entry name" value="Fer4_7"/>
    <property type="match status" value="1"/>
</dbReference>
<dbReference type="PANTHER" id="PTHR43193:SF2">
    <property type="entry name" value="POLYFERREDOXIN PROTEIN FWDF"/>
    <property type="match status" value="1"/>
</dbReference>
<keyword evidence="2" id="KW-0408">Iron</keyword>
<evidence type="ECO:0000313" key="5">
    <source>
        <dbReference type="EMBL" id="KAB6423438.1"/>
    </source>
</evidence>
<dbReference type="InterPro" id="IPR017900">
    <property type="entry name" value="4Fe4S_Fe_S_CS"/>
</dbReference>
<protein>
    <submittedName>
        <fullName evidence="6">4Fe-4S dicluster domain-containing protein</fullName>
    </submittedName>
</protein>
<accession>A0A3E4NH36</accession>